<dbReference type="AlphaFoldDB" id="A0AAD5XM90"/>
<keyword evidence="4" id="KW-1185">Reference proteome</keyword>
<proteinExistence type="predicted"/>
<protein>
    <recommendedName>
        <fullName evidence="2">START domain-containing protein</fullName>
    </recommendedName>
</protein>
<dbReference type="SUPFAM" id="SSF55961">
    <property type="entry name" value="Bet v1-like"/>
    <property type="match status" value="2"/>
</dbReference>
<comment type="caution">
    <text evidence="3">The sequence shown here is derived from an EMBL/GenBank/DDBJ whole genome shotgun (WGS) entry which is preliminary data.</text>
</comment>
<sequence length="859" mass="92394">MGLVLPSRRNKKLHMQEAAQRKLALAHTTANAAAPAGPDPNKSLVLKFAMVAPVLIFVDQALAHNGASSLSRTGYQLFCLGLLYLILAPSRPGKPAVIPNPQLLAKRANETVITGSGGVFWKSPPGQHTIPAPRQSTPDAPIGSKAVYGQSPVDPVHIVPVTPTAEAAPAILASPAAEPYVFPPPPSQSKTSSTASISKPEAPAPRVAMPVKTPEASLPTPTASPVSVSALPKRQSIATLSSVPVPVETPSPPPRSLARSLSPESLPTTAAPVSETASVGSNKPSYPPPPSSYSDSRTSSPQTAASPAPSIGSSTSTLVTGPPPVKYLTEIEMMVKTLCHLRRDDSQWQLIKEKVNDPVTHSLSAHRTIPEAWKFEAEFKSTLEAAYHFMLDPSNRAEWDALTECQNVLRVFSVPEDGSTTRIQWVRTKGLFPTVARDSVVLFHGRRLGPNCAIVVQRGVEWNGEGIERADGIKVDVNIMGNLIERMENAADGSPRCRVTHIHDVNYHFSSQSPIAGTPASQLMVTMIGPQAIPRLADALEKHSVEYERNLHPAGDIIDKYGHEEETEEDAVVVDARPPSAAVEALKRSSRPPRISLPPSPPFNEMVSPLVLPGSEAGYFDDNVLGTVRQPTATHAATDLAGSATAAPGTHRYTENVEQITLDLMAQLDKRETSWKLIVSEDDIHVYSNPNGPFKIKVVAEMPGNVQMVFDAVSALDRHGRDGSVPELVEELDSMTKIYKNTTHATKDSSVIYSHTRTFDSGSMLGAFWAVDRDQHNPNTTMRASSPQTGELSGIFCERHPRDATRCVLTHLLADADVEGETGNLSRYVAAKALPAGIRKLRTILEDNEHRARKGKGPA</sequence>
<feature type="region of interest" description="Disordered" evidence="1">
    <location>
        <begin position="242"/>
        <end position="319"/>
    </location>
</feature>
<dbReference type="GO" id="GO:0008289">
    <property type="term" value="F:lipid binding"/>
    <property type="evidence" value="ECO:0007669"/>
    <property type="project" value="InterPro"/>
</dbReference>
<feature type="compositionally biased region" description="Low complexity" evidence="1">
    <location>
        <begin position="256"/>
        <end position="267"/>
    </location>
</feature>
<dbReference type="Proteomes" id="UP001212152">
    <property type="component" value="Unassembled WGS sequence"/>
</dbReference>
<dbReference type="InterPro" id="IPR023393">
    <property type="entry name" value="START-like_dom_sf"/>
</dbReference>
<evidence type="ECO:0000313" key="3">
    <source>
        <dbReference type="EMBL" id="KAJ3171834.1"/>
    </source>
</evidence>
<dbReference type="InterPro" id="IPR002913">
    <property type="entry name" value="START_lipid-bd_dom"/>
</dbReference>
<organism evidence="3 4">
    <name type="scientific">Geranomyces variabilis</name>
    <dbReference type="NCBI Taxonomy" id="109894"/>
    <lineage>
        <taxon>Eukaryota</taxon>
        <taxon>Fungi</taxon>
        <taxon>Fungi incertae sedis</taxon>
        <taxon>Chytridiomycota</taxon>
        <taxon>Chytridiomycota incertae sedis</taxon>
        <taxon>Chytridiomycetes</taxon>
        <taxon>Spizellomycetales</taxon>
        <taxon>Powellomycetaceae</taxon>
        <taxon>Geranomyces</taxon>
    </lineage>
</organism>
<dbReference type="EMBL" id="JADGJQ010000083">
    <property type="protein sequence ID" value="KAJ3171834.1"/>
    <property type="molecule type" value="Genomic_DNA"/>
</dbReference>
<dbReference type="PROSITE" id="PS50848">
    <property type="entry name" value="START"/>
    <property type="match status" value="1"/>
</dbReference>
<feature type="region of interest" description="Disordered" evidence="1">
    <location>
        <begin position="182"/>
        <end position="229"/>
    </location>
</feature>
<feature type="domain" description="START" evidence="2">
    <location>
        <begin position="344"/>
        <end position="549"/>
    </location>
</feature>
<gene>
    <name evidence="3" type="ORF">HDU87_008222</name>
</gene>
<dbReference type="Gene3D" id="3.30.530.20">
    <property type="match status" value="2"/>
</dbReference>
<reference evidence="3" key="1">
    <citation type="submission" date="2020-05" db="EMBL/GenBank/DDBJ databases">
        <title>Phylogenomic resolution of chytrid fungi.</title>
        <authorList>
            <person name="Stajich J.E."/>
            <person name="Amses K."/>
            <person name="Simmons R."/>
            <person name="Seto K."/>
            <person name="Myers J."/>
            <person name="Bonds A."/>
            <person name="Quandt C.A."/>
            <person name="Barry K."/>
            <person name="Liu P."/>
            <person name="Grigoriev I."/>
            <person name="Longcore J.E."/>
            <person name="James T.Y."/>
        </authorList>
    </citation>
    <scope>NUCLEOTIDE SEQUENCE</scope>
    <source>
        <strain evidence="3">JEL0379</strain>
    </source>
</reference>
<evidence type="ECO:0000259" key="2">
    <source>
        <dbReference type="PROSITE" id="PS50848"/>
    </source>
</evidence>
<evidence type="ECO:0000313" key="4">
    <source>
        <dbReference type="Proteomes" id="UP001212152"/>
    </source>
</evidence>
<name>A0AAD5XM90_9FUNG</name>
<feature type="compositionally biased region" description="Low complexity" evidence="1">
    <location>
        <begin position="188"/>
        <end position="200"/>
    </location>
</feature>
<accession>A0AAD5XM90</accession>
<evidence type="ECO:0000256" key="1">
    <source>
        <dbReference type="SAM" id="MobiDB-lite"/>
    </source>
</evidence>
<feature type="compositionally biased region" description="Low complexity" evidence="1">
    <location>
        <begin position="292"/>
        <end position="310"/>
    </location>
</feature>
<dbReference type="CDD" id="cd00177">
    <property type="entry name" value="START"/>
    <property type="match status" value="1"/>
</dbReference>